<evidence type="ECO:0000259" key="16">
    <source>
        <dbReference type="PROSITE" id="PS51192"/>
    </source>
</evidence>
<evidence type="ECO:0000256" key="2">
    <source>
        <dbReference type="ARBA" id="ARBA00007025"/>
    </source>
</evidence>
<dbReference type="SMART" id="SM00910">
    <property type="entry name" value="HIRAN"/>
    <property type="match status" value="1"/>
</dbReference>
<dbReference type="PANTHER" id="PTHR45626">
    <property type="entry name" value="TRANSCRIPTION TERMINATION FACTOR 2-RELATED"/>
    <property type="match status" value="1"/>
</dbReference>
<feature type="compositionally biased region" description="Acidic residues" evidence="14">
    <location>
        <begin position="373"/>
        <end position="382"/>
    </location>
</feature>
<evidence type="ECO:0000259" key="17">
    <source>
        <dbReference type="PROSITE" id="PS51194"/>
    </source>
</evidence>
<dbReference type="GO" id="GO:0005634">
    <property type="term" value="C:nucleus"/>
    <property type="evidence" value="ECO:0007669"/>
    <property type="project" value="UniProtKB-SubCell"/>
</dbReference>
<dbReference type="Pfam" id="PF00271">
    <property type="entry name" value="Helicase_C"/>
    <property type="match status" value="1"/>
</dbReference>
<dbReference type="SMART" id="SM00184">
    <property type="entry name" value="RING"/>
    <property type="match status" value="1"/>
</dbReference>
<comment type="subcellular location">
    <subcellularLocation>
        <location evidence="1">Nucleus</location>
    </subcellularLocation>
</comment>
<dbReference type="PANTHER" id="PTHR45626:SF22">
    <property type="entry name" value="DNA REPAIR PROTEIN RAD5"/>
    <property type="match status" value="1"/>
</dbReference>
<dbReference type="Gene3D" id="3.40.50.300">
    <property type="entry name" value="P-loop containing nucleotide triphosphate hydrolases"/>
    <property type="match status" value="1"/>
</dbReference>
<evidence type="ECO:0000256" key="9">
    <source>
        <dbReference type="ARBA" id="ARBA00022833"/>
    </source>
</evidence>
<dbReference type="STRING" id="154538.A0A1M2VA34"/>
<feature type="region of interest" description="Disordered" evidence="14">
    <location>
        <begin position="1"/>
        <end position="147"/>
    </location>
</feature>
<keyword evidence="12" id="KW-0539">Nucleus</keyword>
<organism evidence="18 19">
    <name type="scientific">Trametes pubescens</name>
    <name type="common">White-rot fungus</name>
    <dbReference type="NCBI Taxonomy" id="154538"/>
    <lineage>
        <taxon>Eukaryota</taxon>
        <taxon>Fungi</taxon>
        <taxon>Dikarya</taxon>
        <taxon>Basidiomycota</taxon>
        <taxon>Agaricomycotina</taxon>
        <taxon>Agaricomycetes</taxon>
        <taxon>Polyporales</taxon>
        <taxon>Polyporaceae</taxon>
        <taxon>Trametes</taxon>
    </lineage>
</organism>
<evidence type="ECO:0000256" key="6">
    <source>
        <dbReference type="ARBA" id="ARBA00022771"/>
    </source>
</evidence>
<dbReference type="AlphaFoldDB" id="A0A1M2VA34"/>
<name>A0A1M2VA34_TRAPU</name>
<dbReference type="InterPro" id="IPR013083">
    <property type="entry name" value="Znf_RING/FYVE/PHD"/>
</dbReference>
<dbReference type="InterPro" id="IPR027417">
    <property type="entry name" value="P-loop_NTPase"/>
</dbReference>
<evidence type="ECO:0000256" key="5">
    <source>
        <dbReference type="ARBA" id="ARBA00022763"/>
    </source>
</evidence>
<dbReference type="PROSITE" id="PS50089">
    <property type="entry name" value="ZF_RING_2"/>
    <property type="match status" value="1"/>
</dbReference>
<gene>
    <name evidence="18" type="ORF">TRAPUB_4768</name>
</gene>
<dbReference type="SMART" id="SM00487">
    <property type="entry name" value="DEXDc"/>
    <property type="match status" value="1"/>
</dbReference>
<dbReference type="CDD" id="cd18793">
    <property type="entry name" value="SF2_C_SNF"/>
    <property type="match status" value="1"/>
</dbReference>
<dbReference type="Pfam" id="PF00097">
    <property type="entry name" value="zf-C3HC4"/>
    <property type="match status" value="1"/>
</dbReference>
<evidence type="ECO:0000256" key="11">
    <source>
        <dbReference type="ARBA" id="ARBA00023204"/>
    </source>
</evidence>
<keyword evidence="6 13" id="KW-0863">Zinc-finger</keyword>
<comment type="caution">
    <text evidence="18">The sequence shown here is derived from an EMBL/GenBank/DDBJ whole genome shotgun (WGS) entry which is preliminary data.</text>
</comment>
<dbReference type="GO" id="GO:0004386">
    <property type="term" value="F:helicase activity"/>
    <property type="evidence" value="ECO:0007669"/>
    <property type="project" value="UniProtKB-KW"/>
</dbReference>
<feature type="domain" description="Helicase ATP-binding" evidence="16">
    <location>
        <begin position="564"/>
        <end position="701"/>
    </location>
</feature>
<feature type="compositionally biased region" description="Acidic residues" evidence="14">
    <location>
        <begin position="76"/>
        <end position="90"/>
    </location>
</feature>
<feature type="region of interest" description="Disordered" evidence="14">
    <location>
        <begin position="355"/>
        <end position="382"/>
    </location>
</feature>
<evidence type="ECO:0000256" key="7">
    <source>
        <dbReference type="ARBA" id="ARBA00022801"/>
    </source>
</evidence>
<dbReference type="GO" id="GO:0005524">
    <property type="term" value="F:ATP binding"/>
    <property type="evidence" value="ECO:0007669"/>
    <property type="project" value="UniProtKB-KW"/>
</dbReference>
<dbReference type="PROSITE" id="PS51192">
    <property type="entry name" value="HELICASE_ATP_BIND_1"/>
    <property type="match status" value="1"/>
</dbReference>
<evidence type="ECO:0000256" key="13">
    <source>
        <dbReference type="PROSITE-ProRule" id="PRU00175"/>
    </source>
</evidence>
<feature type="region of interest" description="Disordered" evidence="14">
    <location>
        <begin position="179"/>
        <end position="203"/>
    </location>
</feature>
<feature type="compositionally biased region" description="Polar residues" evidence="14">
    <location>
        <begin position="34"/>
        <end position="48"/>
    </location>
</feature>
<dbReference type="CDD" id="cd18008">
    <property type="entry name" value="DEXDc_SHPRH-like"/>
    <property type="match status" value="1"/>
</dbReference>
<dbReference type="GO" id="GO:0016818">
    <property type="term" value="F:hydrolase activity, acting on acid anhydrides, in phosphorus-containing anhydrides"/>
    <property type="evidence" value="ECO:0007669"/>
    <property type="project" value="InterPro"/>
</dbReference>
<reference evidence="18 19" key="1">
    <citation type="submission" date="2016-10" db="EMBL/GenBank/DDBJ databases">
        <title>Genome sequence of the basidiomycete white-rot fungus Trametes pubescens.</title>
        <authorList>
            <person name="Makela M.R."/>
            <person name="Granchi Z."/>
            <person name="Peng M."/>
            <person name="De Vries R.P."/>
            <person name="Grigoriev I."/>
            <person name="Riley R."/>
            <person name="Hilden K."/>
        </authorList>
    </citation>
    <scope>NUCLEOTIDE SEQUENCE [LARGE SCALE GENOMIC DNA]</scope>
    <source>
        <strain evidence="18 19">FBCC735</strain>
    </source>
</reference>
<keyword evidence="11" id="KW-0234">DNA repair</keyword>
<keyword evidence="9" id="KW-0862">Zinc</keyword>
<feature type="domain" description="RING-type" evidence="15">
    <location>
        <begin position="874"/>
        <end position="918"/>
    </location>
</feature>
<keyword evidence="8" id="KW-0347">Helicase</keyword>
<evidence type="ECO:0000256" key="12">
    <source>
        <dbReference type="ARBA" id="ARBA00023242"/>
    </source>
</evidence>
<dbReference type="InterPro" id="IPR038718">
    <property type="entry name" value="SNF2-like_sf"/>
</dbReference>
<keyword evidence="5" id="KW-0227">DNA damage</keyword>
<dbReference type="SUPFAM" id="SSF57850">
    <property type="entry name" value="RING/U-box"/>
    <property type="match status" value="1"/>
</dbReference>
<keyword evidence="3" id="KW-0479">Metal-binding</keyword>
<evidence type="ECO:0000256" key="3">
    <source>
        <dbReference type="ARBA" id="ARBA00022723"/>
    </source>
</evidence>
<keyword evidence="10" id="KW-0067">ATP-binding</keyword>
<dbReference type="Gene3D" id="3.30.40.10">
    <property type="entry name" value="Zinc/RING finger domain, C3HC4 (zinc finger)"/>
    <property type="match status" value="1"/>
</dbReference>
<dbReference type="GO" id="GO:0006281">
    <property type="term" value="P:DNA repair"/>
    <property type="evidence" value="ECO:0007669"/>
    <property type="project" value="UniProtKB-KW"/>
</dbReference>
<evidence type="ECO:0000256" key="14">
    <source>
        <dbReference type="SAM" id="MobiDB-lite"/>
    </source>
</evidence>
<dbReference type="PROSITE" id="PS51194">
    <property type="entry name" value="HELICASE_CTER"/>
    <property type="match status" value="1"/>
</dbReference>
<comment type="similarity">
    <text evidence="2">Belongs to the SNF2/RAD54 helicase family.</text>
</comment>
<dbReference type="InterPro" id="IPR014001">
    <property type="entry name" value="Helicase_ATP-bd"/>
</dbReference>
<evidence type="ECO:0000256" key="1">
    <source>
        <dbReference type="ARBA" id="ARBA00004123"/>
    </source>
</evidence>
<feature type="domain" description="Helicase C-terminal" evidence="17">
    <location>
        <begin position="968"/>
        <end position="1130"/>
    </location>
</feature>
<proteinExistence type="inferred from homology"/>
<dbReference type="GO" id="GO:0008094">
    <property type="term" value="F:ATP-dependent activity, acting on DNA"/>
    <property type="evidence" value="ECO:0007669"/>
    <property type="project" value="TreeGrafter"/>
</dbReference>
<sequence length="1140" mass="127318">MALENTPPAFFAGSDDEDMEDAQAPLEEPIPQPAESSLSATEARSPTQKPLFFADSDDEESSSRYNAPNIALAPETTDESELDLDVEMPEFVDVPRASSESSTSSGPIEMRDSSPLPQPLRPSDEERPPKRRKMSPAAGPSQARAAPGESMYLGSFLVDKAWSTVKGSGYIKPGEEVRIEREEINKPPPPPPAKKTAKGKGGKKQITIASMFKPAPPKVTRKKQDSVVILTNTRGFEFGRLPQDVASWVSRLLDLDIVEFKKCTMVDCPEKMTTGVDLIVSLSIYIKASAFQSPSSVSSDDKAKVMFNEGQETEAEQILRERKTSLVSLFKRVNLKPRKSSDFSHKKQLEKADLELLTQRPGAKARPATQAGDGEEDDEEGDITEEQLDMIYKKAQQNDRQLAEMDPADTFTLKLRGYQKQALFWMHSIETGAASAREAKSMHPLWKEYTFPFDPNDETIDLTADEQPFYFNEYSGELSLEFPKAERKCKGGILACPQLIVILVDSPLAEMGMGKTIMLSALIQTARGPEAPAEVEPIASSKRRQIKLNSAFRVAPNQPPQPRKGPSATLIVAPTSLLSQWAEELQRSSKPDTLRVLVWHGQNRLDLDAAVDTDGAMNIVVTSYGILVSEHAKHEKQPSPVFEVEWLRVILDEAHHIKSRTSKSAKAVYALRARRRWAVTGTPIVNRLEDLYSLLKFLEFTPWSNHTFFRSFITLPFLARDRKAVEVVQIILESVLLRREKDMLDSDGKKIVELPSKEIKTEILEFSPLERKIYDSLYTDAKKDFENLNAKGLVSRNYTHILAMLMRLRRAVLHPNLVLSPNDGPAPKAPAGSGAIDVNELIKRFDKGDNAAGDSKVYAEGVLANLEQEENAECPICFDVMETPTILPDCMHKCCKDCIVAFIESCREKGEDGKCPTCFRGPVQESDLLEIVRSRNDSGDKAGGPTQAPTQTVTLRRNDFRSSTKLEALVQDLRRLRDQDPCFRAVVFSQFTSFLDLIQIVLEREDLAWYRFDGSMDIKKRNEAVSGFKESSREAKVLIVSLKAGGVGLNLTNANHVYMMDCWWNAATENQAIDRVHRIGQEKPVYVKQFIIAGTIEGRILQIQKRKTAIVKEAFKGKRDSDPESIENLKIMFGDTESDA</sequence>
<dbReference type="InterPro" id="IPR001841">
    <property type="entry name" value="Znf_RING"/>
</dbReference>
<dbReference type="InterPro" id="IPR050628">
    <property type="entry name" value="SNF2_RAD54_helicase_TF"/>
</dbReference>
<evidence type="ECO:0000259" key="15">
    <source>
        <dbReference type="PROSITE" id="PS50089"/>
    </source>
</evidence>
<dbReference type="InterPro" id="IPR049730">
    <property type="entry name" value="SNF2/RAD54-like_C"/>
</dbReference>
<dbReference type="Pfam" id="PF08797">
    <property type="entry name" value="HIRAN"/>
    <property type="match status" value="1"/>
</dbReference>
<dbReference type="Pfam" id="PF00176">
    <property type="entry name" value="SNF2-rel_dom"/>
    <property type="match status" value="1"/>
</dbReference>
<dbReference type="GO" id="GO:0003676">
    <property type="term" value="F:nucleic acid binding"/>
    <property type="evidence" value="ECO:0007669"/>
    <property type="project" value="InterPro"/>
</dbReference>
<dbReference type="GO" id="GO:0008270">
    <property type="term" value="F:zinc ion binding"/>
    <property type="evidence" value="ECO:0007669"/>
    <property type="project" value="UniProtKB-KW"/>
</dbReference>
<keyword evidence="19" id="KW-1185">Reference proteome</keyword>
<dbReference type="SMART" id="SM00490">
    <property type="entry name" value="HELICc"/>
    <property type="match status" value="1"/>
</dbReference>
<protein>
    <submittedName>
        <fullName evidence="18">DNA repair protein RAD5</fullName>
    </submittedName>
</protein>
<dbReference type="Gene3D" id="3.40.50.10810">
    <property type="entry name" value="Tandem AAA-ATPase domain"/>
    <property type="match status" value="1"/>
</dbReference>
<evidence type="ECO:0000313" key="18">
    <source>
        <dbReference type="EMBL" id="OJT04498.1"/>
    </source>
</evidence>
<evidence type="ECO:0000313" key="19">
    <source>
        <dbReference type="Proteomes" id="UP000184267"/>
    </source>
</evidence>
<evidence type="ECO:0000256" key="10">
    <source>
        <dbReference type="ARBA" id="ARBA00022840"/>
    </source>
</evidence>
<dbReference type="Proteomes" id="UP000184267">
    <property type="component" value="Unassembled WGS sequence"/>
</dbReference>
<evidence type="ECO:0000256" key="8">
    <source>
        <dbReference type="ARBA" id="ARBA00022806"/>
    </source>
</evidence>
<accession>A0A1M2VA34</accession>
<dbReference type="InterPro" id="IPR018957">
    <property type="entry name" value="Znf_C3HC4_RING-type"/>
</dbReference>
<evidence type="ECO:0000256" key="4">
    <source>
        <dbReference type="ARBA" id="ARBA00022741"/>
    </source>
</evidence>
<keyword evidence="4" id="KW-0547">Nucleotide-binding</keyword>
<dbReference type="InterPro" id="IPR001650">
    <property type="entry name" value="Helicase_C-like"/>
</dbReference>
<dbReference type="OrthoDB" id="448448at2759"/>
<dbReference type="InterPro" id="IPR000330">
    <property type="entry name" value="SNF2_N"/>
</dbReference>
<dbReference type="OMA" id="KVEPWSN"/>
<keyword evidence="7" id="KW-0378">Hydrolase</keyword>
<dbReference type="InterPro" id="IPR014905">
    <property type="entry name" value="HIRAN"/>
</dbReference>
<dbReference type="EMBL" id="MNAD01001539">
    <property type="protein sequence ID" value="OJT04498.1"/>
    <property type="molecule type" value="Genomic_DNA"/>
</dbReference>
<dbReference type="SUPFAM" id="SSF52540">
    <property type="entry name" value="P-loop containing nucleoside triphosphate hydrolases"/>
    <property type="match status" value="2"/>
</dbReference>